<protein>
    <submittedName>
        <fullName evidence="1">Uncharacterized protein</fullName>
    </submittedName>
</protein>
<sequence>MFFSYPEKVKVKVYVIVGMFGTSVWYLKDADTGDKYITVRTWTIDPKKAVHFDHKEDAENVGLLILNEGEFYISSFTKSSVT</sequence>
<dbReference type="EMBL" id="LAZR01040782">
    <property type="protein sequence ID" value="KKL13627.1"/>
    <property type="molecule type" value="Genomic_DNA"/>
</dbReference>
<name>A0A0F9BIF2_9ZZZZ</name>
<gene>
    <name evidence="1" type="ORF">LCGC14_2523850</name>
</gene>
<proteinExistence type="predicted"/>
<evidence type="ECO:0000313" key="1">
    <source>
        <dbReference type="EMBL" id="KKL13627.1"/>
    </source>
</evidence>
<accession>A0A0F9BIF2</accession>
<organism evidence="1">
    <name type="scientific">marine sediment metagenome</name>
    <dbReference type="NCBI Taxonomy" id="412755"/>
    <lineage>
        <taxon>unclassified sequences</taxon>
        <taxon>metagenomes</taxon>
        <taxon>ecological metagenomes</taxon>
    </lineage>
</organism>
<dbReference type="AlphaFoldDB" id="A0A0F9BIF2"/>
<reference evidence="1" key="1">
    <citation type="journal article" date="2015" name="Nature">
        <title>Complex archaea that bridge the gap between prokaryotes and eukaryotes.</title>
        <authorList>
            <person name="Spang A."/>
            <person name="Saw J.H."/>
            <person name="Jorgensen S.L."/>
            <person name="Zaremba-Niedzwiedzka K."/>
            <person name="Martijn J."/>
            <person name="Lind A.E."/>
            <person name="van Eijk R."/>
            <person name="Schleper C."/>
            <person name="Guy L."/>
            <person name="Ettema T.J."/>
        </authorList>
    </citation>
    <scope>NUCLEOTIDE SEQUENCE</scope>
</reference>
<comment type="caution">
    <text evidence="1">The sequence shown here is derived from an EMBL/GenBank/DDBJ whole genome shotgun (WGS) entry which is preliminary data.</text>
</comment>